<evidence type="ECO:0000313" key="3">
    <source>
        <dbReference type="EMBL" id="RZS56837.1"/>
    </source>
</evidence>
<feature type="domain" description="Aminoglycoside phosphotransferase" evidence="2">
    <location>
        <begin position="228"/>
        <end position="374"/>
    </location>
</feature>
<dbReference type="Proteomes" id="UP000293433">
    <property type="component" value="Unassembled WGS sequence"/>
</dbReference>
<keyword evidence="3" id="KW-0808">Transferase</keyword>
<dbReference type="OrthoDB" id="236897at2"/>
<reference evidence="3 4" key="1">
    <citation type="submission" date="2019-02" db="EMBL/GenBank/DDBJ databases">
        <title>Genomic Encyclopedia of Type Strains, Phase IV (KMG-IV): sequencing the most valuable type-strain genomes for metagenomic binning, comparative biology and taxonomic classification.</title>
        <authorList>
            <person name="Goeker M."/>
        </authorList>
    </citation>
    <scope>NUCLEOTIDE SEQUENCE [LARGE SCALE GENOMIC DNA]</scope>
    <source>
        <strain evidence="3 4">DSM 10617</strain>
    </source>
</reference>
<keyword evidence="4" id="KW-1185">Reference proteome</keyword>
<dbReference type="RefSeq" id="WP_130481261.1">
    <property type="nucleotide sequence ID" value="NZ_SGWV01000008.1"/>
</dbReference>
<proteinExistence type="predicted"/>
<dbReference type="SUPFAM" id="SSF56112">
    <property type="entry name" value="Protein kinase-like (PK-like)"/>
    <property type="match status" value="1"/>
</dbReference>
<evidence type="ECO:0000313" key="4">
    <source>
        <dbReference type="Proteomes" id="UP000293433"/>
    </source>
</evidence>
<dbReference type="GO" id="GO:0016740">
    <property type="term" value="F:transferase activity"/>
    <property type="evidence" value="ECO:0007669"/>
    <property type="project" value="UniProtKB-KW"/>
</dbReference>
<protein>
    <submittedName>
        <fullName evidence="3">Phosphotransferase family enzyme</fullName>
    </submittedName>
</protein>
<dbReference type="InterPro" id="IPR011009">
    <property type="entry name" value="Kinase-like_dom_sf"/>
</dbReference>
<accession>A0A4Q7LRQ4</accession>
<dbReference type="EMBL" id="SGWV01000008">
    <property type="protein sequence ID" value="RZS56837.1"/>
    <property type="molecule type" value="Genomic_DNA"/>
</dbReference>
<evidence type="ECO:0000256" key="1">
    <source>
        <dbReference type="SAM" id="MobiDB-lite"/>
    </source>
</evidence>
<sequence length="454" mass="49687">MNIPWSHRDGDDPDAPPPTDFPQRRWCFGSDWLDSGLAASLGWPATPAEVENVYYLPGRQLQVVYRLACAPGGRVTLLFATPGAEPLTAEPARWLPQARAQAWLWPDDPAGLPLARWLSPDLARLALPETLPRHARLRASLLSYAPGERLALRWQLDPQRPDAPLSADADASAGWVMKAQRQGVAHATALRRLWQQPGRRWQMAEPLVAEPLMAEPLNAKPLIADPLQSEPSALRWERFLPGIRLEDAARDRGWDAVLQQAATALVDLHRQPLDGLEMLPRQSGAQVHRRLDHKVMKRIRAALPGLSDRAQALADRLGRCVPERGDRPAALLHGDLHTGNLLLRPDGGVAFIDLDSLMVGDPAWDMALLSTRLMLIGLLDPAQAAGLAGPLAAWPQTCIAAGGDPDLLPSYRWHVATLLLSRQVKTCVRHHAPGMTRLASALLAQAEAICPDAP</sequence>
<organism evidence="3 4">
    <name type="scientific">Sphaerotilus mobilis</name>
    <dbReference type="NCBI Taxonomy" id="47994"/>
    <lineage>
        <taxon>Bacteria</taxon>
        <taxon>Pseudomonadati</taxon>
        <taxon>Pseudomonadota</taxon>
        <taxon>Betaproteobacteria</taxon>
        <taxon>Burkholderiales</taxon>
        <taxon>Sphaerotilaceae</taxon>
        <taxon>Sphaerotilus</taxon>
    </lineage>
</organism>
<dbReference type="Pfam" id="PF01636">
    <property type="entry name" value="APH"/>
    <property type="match status" value="1"/>
</dbReference>
<comment type="caution">
    <text evidence="3">The sequence shown here is derived from an EMBL/GenBank/DDBJ whole genome shotgun (WGS) entry which is preliminary data.</text>
</comment>
<dbReference type="Gene3D" id="3.90.1200.10">
    <property type="match status" value="1"/>
</dbReference>
<feature type="region of interest" description="Disordered" evidence="1">
    <location>
        <begin position="1"/>
        <end position="21"/>
    </location>
</feature>
<name>A0A4Q7LRQ4_9BURK</name>
<dbReference type="AlphaFoldDB" id="A0A4Q7LRQ4"/>
<dbReference type="InterPro" id="IPR002575">
    <property type="entry name" value="Aminoglycoside_PTrfase"/>
</dbReference>
<feature type="compositionally biased region" description="Basic and acidic residues" evidence="1">
    <location>
        <begin position="1"/>
        <end position="10"/>
    </location>
</feature>
<evidence type="ECO:0000259" key="2">
    <source>
        <dbReference type="Pfam" id="PF01636"/>
    </source>
</evidence>
<gene>
    <name evidence="3" type="ORF">EV685_1392</name>
</gene>